<feature type="domain" description="Alginate export" evidence="1">
    <location>
        <begin position="29"/>
        <end position="360"/>
    </location>
</feature>
<evidence type="ECO:0000259" key="1">
    <source>
        <dbReference type="Pfam" id="PF13372"/>
    </source>
</evidence>
<protein>
    <recommendedName>
        <fullName evidence="1">Alginate export domain-containing protein</fullName>
    </recommendedName>
</protein>
<organism evidence="2">
    <name type="scientific">bioreactor metagenome</name>
    <dbReference type="NCBI Taxonomy" id="1076179"/>
    <lineage>
        <taxon>unclassified sequences</taxon>
        <taxon>metagenomes</taxon>
        <taxon>ecological metagenomes</taxon>
    </lineage>
</organism>
<name>A0A645A3A1_9ZZZZ</name>
<proteinExistence type="predicted"/>
<dbReference type="EMBL" id="VSSQ01011768">
    <property type="protein sequence ID" value="MPM47665.1"/>
    <property type="molecule type" value="Genomic_DNA"/>
</dbReference>
<reference evidence="2" key="1">
    <citation type="submission" date="2019-08" db="EMBL/GenBank/DDBJ databases">
        <authorList>
            <person name="Kucharzyk K."/>
            <person name="Murdoch R.W."/>
            <person name="Higgins S."/>
            <person name="Loffler F."/>
        </authorList>
    </citation>
    <scope>NUCLEOTIDE SEQUENCE</scope>
</reference>
<comment type="caution">
    <text evidence="2">The sequence shown here is derived from an EMBL/GenBank/DDBJ whole genome shotgun (WGS) entry which is preliminary data.</text>
</comment>
<dbReference type="InterPro" id="IPR053728">
    <property type="entry name" value="Alginate_Permeability_Chnl"/>
</dbReference>
<dbReference type="Gene3D" id="2.40.160.100">
    <property type="match status" value="1"/>
</dbReference>
<gene>
    <name evidence="2" type="ORF">SDC9_94377</name>
</gene>
<sequence length="440" mass="48460">MKNVSKTGKTIAAFSLLCISITKINAQEMSVGIELRPRAEYRDGYDSPNAENTDPGGFILQRTRLTVGFKNSYLKTGITVQDSRTLGETGTNSEAVSASGSLSVYEAWADVLLCPGGSVVIGRQALKYDDNRIFSASNWSNTGNSHDVVVFKYELEHIGAAHLGLAYNNDKTISKESMYSGATKYRYLGYIWILKPLMPNLSLTALALEEGFQKTSTDANGSSTYGNKVSMYHRYTAGGNIKFLKKDFPLDLFATAYFQFGKTSATKRLNASLLALKANYAFMPQFILTAGADRYSGGGSSNSSKSKTFNWLYGAPHSFNGYMDYWTASLPTQGLLDVYGQVGGSIIKKWEYEVGYHLFKTVKDIEYDGTSQGKSLGSELDIKLSYKMNDCVSVEGGWGSYFLNNNSRFLKLKSSSAACRTPGWAYISLTIKPDMFKLKL</sequence>
<dbReference type="AlphaFoldDB" id="A0A645A3A1"/>
<evidence type="ECO:0000313" key="2">
    <source>
        <dbReference type="EMBL" id="MPM47665.1"/>
    </source>
</evidence>
<dbReference type="Pfam" id="PF13372">
    <property type="entry name" value="Alginate_exp"/>
    <property type="match status" value="1"/>
</dbReference>
<dbReference type="InterPro" id="IPR025388">
    <property type="entry name" value="Alginate_export_dom"/>
</dbReference>
<accession>A0A645A3A1</accession>